<keyword evidence="2" id="KW-1185">Reference proteome</keyword>
<name>A0AAW0CPN7_9AGAR</name>
<organism evidence="1 2">
    <name type="scientific">Favolaschia claudopus</name>
    <dbReference type="NCBI Taxonomy" id="2862362"/>
    <lineage>
        <taxon>Eukaryota</taxon>
        <taxon>Fungi</taxon>
        <taxon>Dikarya</taxon>
        <taxon>Basidiomycota</taxon>
        <taxon>Agaricomycotina</taxon>
        <taxon>Agaricomycetes</taxon>
        <taxon>Agaricomycetidae</taxon>
        <taxon>Agaricales</taxon>
        <taxon>Marasmiineae</taxon>
        <taxon>Mycenaceae</taxon>
        <taxon>Favolaschia</taxon>
    </lineage>
</organism>
<accession>A0AAW0CPN7</accession>
<gene>
    <name evidence="1" type="ORF">R3P38DRAFT_2512174</name>
</gene>
<comment type="caution">
    <text evidence="1">The sequence shown here is derived from an EMBL/GenBank/DDBJ whole genome shotgun (WGS) entry which is preliminary data.</text>
</comment>
<reference evidence="1 2" key="1">
    <citation type="journal article" date="2024" name="J Genomics">
        <title>Draft genome sequencing and assembly of Favolaschia claudopus CIRM-BRFM 2984 isolated from oak limbs.</title>
        <authorList>
            <person name="Navarro D."/>
            <person name="Drula E."/>
            <person name="Chaduli D."/>
            <person name="Cazenave R."/>
            <person name="Ahrendt S."/>
            <person name="Wang J."/>
            <person name="Lipzen A."/>
            <person name="Daum C."/>
            <person name="Barry K."/>
            <person name="Grigoriev I.V."/>
            <person name="Favel A."/>
            <person name="Rosso M.N."/>
            <person name="Martin F."/>
        </authorList>
    </citation>
    <scope>NUCLEOTIDE SEQUENCE [LARGE SCALE GENOMIC DNA]</scope>
    <source>
        <strain evidence="1 2">CIRM-BRFM 2984</strain>
    </source>
</reference>
<feature type="non-terminal residue" evidence="1">
    <location>
        <position position="1"/>
    </location>
</feature>
<protein>
    <submittedName>
        <fullName evidence="1">Uncharacterized protein</fullName>
    </submittedName>
</protein>
<dbReference type="AlphaFoldDB" id="A0AAW0CPN7"/>
<sequence>ELRPLVSFYWNLGFTCPKILDAVMAHFDRDRYGLSVYTLRRRCEEWGMKSTRKTAADWATIEPMFNELRQKFPNMGARSMVQNMRLVYGIKVPE</sequence>
<dbReference type="Proteomes" id="UP001362999">
    <property type="component" value="Unassembled WGS sequence"/>
</dbReference>
<evidence type="ECO:0000313" key="2">
    <source>
        <dbReference type="Proteomes" id="UP001362999"/>
    </source>
</evidence>
<proteinExistence type="predicted"/>
<evidence type="ECO:0000313" key="1">
    <source>
        <dbReference type="EMBL" id="KAK7041036.1"/>
    </source>
</evidence>
<dbReference type="EMBL" id="JAWWNJ010000014">
    <property type="protein sequence ID" value="KAK7041036.1"/>
    <property type="molecule type" value="Genomic_DNA"/>
</dbReference>